<comment type="caution">
    <text evidence="1">The sequence shown here is derived from an EMBL/GenBank/DDBJ whole genome shotgun (WGS) entry which is preliminary data.</text>
</comment>
<organism evidence="1 2">
    <name type="scientific">Undibacterium umbellatum</name>
    <dbReference type="NCBI Taxonomy" id="2762300"/>
    <lineage>
        <taxon>Bacteria</taxon>
        <taxon>Pseudomonadati</taxon>
        <taxon>Pseudomonadota</taxon>
        <taxon>Betaproteobacteria</taxon>
        <taxon>Burkholderiales</taxon>
        <taxon>Oxalobacteraceae</taxon>
        <taxon>Undibacterium</taxon>
    </lineage>
</organism>
<accession>A0ABR6Z9Q7</accession>
<dbReference type="Pfam" id="PF06754">
    <property type="entry name" value="PhnG"/>
    <property type="match status" value="1"/>
</dbReference>
<gene>
    <name evidence="1" type="primary">phnG</name>
    <name evidence="1" type="ORF">H8L47_13090</name>
</gene>
<dbReference type="RefSeq" id="WP_186954035.1">
    <property type="nucleotide sequence ID" value="NZ_JACOFX010000005.1"/>
</dbReference>
<evidence type="ECO:0000313" key="1">
    <source>
        <dbReference type="EMBL" id="MBC3908496.1"/>
    </source>
</evidence>
<dbReference type="GO" id="GO:0016829">
    <property type="term" value="F:lyase activity"/>
    <property type="evidence" value="ECO:0007669"/>
    <property type="project" value="UniProtKB-KW"/>
</dbReference>
<name>A0ABR6Z9Q7_9BURK</name>
<sequence length="155" mass="17004">MNADQTLNSTQQERARWMSILAKAPAAELAASVQQFGELPSYLWLRKPETGLAMVRARTGGSGSQFNLGEMSVTRCALRLATGETGVAYVAGRDQRHAEWAAIFDALMQGEHGPAVETNIIKPLEALLQQKREQLQAEAQATRVEFMTMVRGEDA</sequence>
<dbReference type="NCBIfam" id="TIGR03293">
    <property type="entry name" value="PhnG_redo"/>
    <property type="match status" value="1"/>
</dbReference>
<dbReference type="InterPro" id="IPR009609">
    <property type="entry name" value="Phosphonate_metab_PhnG"/>
</dbReference>
<keyword evidence="2" id="KW-1185">Reference proteome</keyword>
<evidence type="ECO:0000313" key="2">
    <source>
        <dbReference type="Proteomes" id="UP000646911"/>
    </source>
</evidence>
<protein>
    <submittedName>
        <fullName evidence="1">Phosphonate C-P lyase system protein PhnG</fullName>
    </submittedName>
</protein>
<reference evidence="1 2" key="1">
    <citation type="submission" date="2020-08" db="EMBL/GenBank/DDBJ databases">
        <title>Novel species isolated from subtropical streams in China.</title>
        <authorList>
            <person name="Lu H."/>
        </authorList>
    </citation>
    <scope>NUCLEOTIDE SEQUENCE [LARGE SCALE GENOMIC DNA]</scope>
    <source>
        <strain evidence="1 2">NL8W</strain>
    </source>
</reference>
<proteinExistence type="predicted"/>
<dbReference type="EMBL" id="JACOFX010000005">
    <property type="protein sequence ID" value="MBC3908496.1"/>
    <property type="molecule type" value="Genomic_DNA"/>
</dbReference>
<dbReference type="Proteomes" id="UP000646911">
    <property type="component" value="Unassembled WGS sequence"/>
</dbReference>
<keyword evidence="1" id="KW-0456">Lyase</keyword>